<keyword evidence="4" id="KW-0472">Membrane</keyword>
<accession>A0A512RMF4</accession>
<evidence type="ECO:0000256" key="1">
    <source>
        <dbReference type="ARBA" id="ARBA00004442"/>
    </source>
</evidence>
<dbReference type="InterPro" id="IPR011990">
    <property type="entry name" value="TPR-like_helical_dom_sf"/>
</dbReference>
<comment type="subcellular location">
    <subcellularLocation>
        <location evidence="1">Cell outer membrane</location>
    </subcellularLocation>
</comment>
<feature type="domain" description="SusD-like N-terminal" evidence="7">
    <location>
        <begin position="42"/>
        <end position="219"/>
    </location>
</feature>
<dbReference type="InterPro" id="IPR033985">
    <property type="entry name" value="SusD-like_N"/>
</dbReference>
<comment type="caution">
    <text evidence="8">The sequence shown here is derived from an EMBL/GenBank/DDBJ whole genome shotgun (WGS) entry which is preliminary data.</text>
</comment>
<feature type="domain" description="RagB/SusD" evidence="6">
    <location>
        <begin position="284"/>
        <end position="533"/>
    </location>
</feature>
<dbReference type="EMBL" id="BKAU01000003">
    <property type="protein sequence ID" value="GEP96852.1"/>
    <property type="molecule type" value="Genomic_DNA"/>
</dbReference>
<comment type="similarity">
    <text evidence="2">Belongs to the SusD family.</text>
</comment>
<dbReference type="AlphaFoldDB" id="A0A512RMF4"/>
<dbReference type="Pfam" id="PF07980">
    <property type="entry name" value="SusD_RagB"/>
    <property type="match status" value="1"/>
</dbReference>
<evidence type="ECO:0000256" key="3">
    <source>
        <dbReference type="ARBA" id="ARBA00022729"/>
    </source>
</evidence>
<dbReference type="Pfam" id="PF14322">
    <property type="entry name" value="SusD-like_3"/>
    <property type="match status" value="1"/>
</dbReference>
<gene>
    <name evidence="8" type="ORF">CCY01nite_31120</name>
</gene>
<dbReference type="GO" id="GO:0009279">
    <property type="term" value="C:cell outer membrane"/>
    <property type="evidence" value="ECO:0007669"/>
    <property type="project" value="UniProtKB-SubCell"/>
</dbReference>
<organism evidence="8 9">
    <name type="scientific">Chitinophaga cymbidii</name>
    <dbReference type="NCBI Taxonomy" id="1096750"/>
    <lineage>
        <taxon>Bacteria</taxon>
        <taxon>Pseudomonadati</taxon>
        <taxon>Bacteroidota</taxon>
        <taxon>Chitinophagia</taxon>
        <taxon>Chitinophagales</taxon>
        <taxon>Chitinophagaceae</taxon>
        <taxon>Chitinophaga</taxon>
    </lineage>
</organism>
<evidence type="ECO:0000256" key="5">
    <source>
        <dbReference type="ARBA" id="ARBA00023237"/>
    </source>
</evidence>
<evidence type="ECO:0000313" key="9">
    <source>
        <dbReference type="Proteomes" id="UP000321436"/>
    </source>
</evidence>
<evidence type="ECO:0000256" key="4">
    <source>
        <dbReference type="ARBA" id="ARBA00023136"/>
    </source>
</evidence>
<protein>
    <submittedName>
        <fullName evidence="8">Membrane protein</fullName>
    </submittedName>
</protein>
<evidence type="ECO:0000313" key="8">
    <source>
        <dbReference type="EMBL" id="GEP96852.1"/>
    </source>
</evidence>
<dbReference type="Gene3D" id="1.25.40.390">
    <property type="match status" value="1"/>
</dbReference>
<proteinExistence type="inferred from homology"/>
<evidence type="ECO:0000259" key="7">
    <source>
        <dbReference type="Pfam" id="PF14322"/>
    </source>
</evidence>
<dbReference type="PROSITE" id="PS51257">
    <property type="entry name" value="PROKAR_LIPOPROTEIN"/>
    <property type="match status" value="1"/>
</dbReference>
<dbReference type="Proteomes" id="UP000321436">
    <property type="component" value="Unassembled WGS sequence"/>
</dbReference>
<keyword evidence="9" id="KW-1185">Reference proteome</keyword>
<evidence type="ECO:0000256" key="2">
    <source>
        <dbReference type="ARBA" id="ARBA00006275"/>
    </source>
</evidence>
<reference evidence="8 9" key="1">
    <citation type="submission" date="2019-07" db="EMBL/GenBank/DDBJ databases">
        <title>Whole genome shotgun sequence of Chitinophaga cymbidii NBRC 109752.</title>
        <authorList>
            <person name="Hosoyama A."/>
            <person name="Uohara A."/>
            <person name="Ohji S."/>
            <person name="Ichikawa N."/>
        </authorList>
    </citation>
    <scope>NUCLEOTIDE SEQUENCE [LARGE SCALE GENOMIC DNA]</scope>
    <source>
        <strain evidence="8 9">NBRC 109752</strain>
    </source>
</reference>
<dbReference type="RefSeq" id="WP_222614410.1">
    <property type="nucleotide sequence ID" value="NZ_BKAU01000003.1"/>
</dbReference>
<keyword evidence="3" id="KW-0732">Signal</keyword>
<evidence type="ECO:0000259" key="6">
    <source>
        <dbReference type="Pfam" id="PF07980"/>
    </source>
</evidence>
<dbReference type="SUPFAM" id="SSF48452">
    <property type="entry name" value="TPR-like"/>
    <property type="match status" value="1"/>
</dbReference>
<sequence length="533" mass="61339">MKKMKFSYMWIAACAGITTLSGCEKFLTNDHPTQISDSEWWNTEANATGALESVYAGVPAGSSGRNVMLISGMTDEGVSRGENRGNYDIYTRGLQNATWDVAEWIWRDNYLDIRRACRFLENVDKCFMDEALKERMKYEARALRAYYHMECLLYFGGIPIVTKSLTPNENFLKRNTEQEVYDFVASELKICGENLPPEYDNNDAKRISANACYALLARLAMYYKKYDVARDAAKNVITSGKHSLYRASNPANSYSELFMYAGELNKERIWFKVNGCGSAWTTFAPYGIGGETYLSPTQSVVDNYETKQGYTIQELGPDSVDIYRRNPNYNNNRDPRLSASVLYPGQSFVQSSYILKPFDPSLQNPDKIGVQKSTATGYWVRKYLDPKDRQSGPRNLDFMFIRYAEVLLNYVEALVELNDWQNPDIAVHLNDIRSRAGMPDVDFARYNTQEKLRAFIRRERQAELAFEGQRYFDIRRWGIVNTVMNGSVYGATDPDTGEAILVQDRVYRARDYYWPIPEREMLSNPNMEQNEDY</sequence>
<name>A0A512RMF4_9BACT</name>
<dbReference type="InterPro" id="IPR012944">
    <property type="entry name" value="SusD_RagB_dom"/>
</dbReference>
<keyword evidence="5" id="KW-0998">Cell outer membrane</keyword>